<evidence type="ECO:0000313" key="1">
    <source>
        <dbReference type="EMBL" id="SBN38884.1"/>
    </source>
</evidence>
<name>A0A2C7AV93_9ACTN</name>
<proteinExistence type="predicted"/>
<evidence type="ECO:0008006" key="2">
    <source>
        <dbReference type="Google" id="ProtNLM"/>
    </source>
</evidence>
<dbReference type="AlphaFoldDB" id="A0A2C7AV93"/>
<reference evidence="1" key="1">
    <citation type="submission" date="2016-05" db="EMBL/GenBank/DDBJ databases">
        <authorList>
            <person name="Lavstsen T."/>
            <person name="Jespersen J.S."/>
        </authorList>
    </citation>
    <scope>NUCLEOTIDE SEQUENCE</scope>
    <source>
        <strain evidence="1">PFRJS10</strain>
    </source>
</reference>
<gene>
    <name evidence="1" type="ORF">PFR_JS10_1241</name>
</gene>
<dbReference type="Gene3D" id="3.30.2310.20">
    <property type="entry name" value="RelE-like"/>
    <property type="match status" value="1"/>
</dbReference>
<dbReference type="SUPFAM" id="SSF143011">
    <property type="entry name" value="RelE-like"/>
    <property type="match status" value="1"/>
</dbReference>
<dbReference type="RefSeq" id="WP_028703057.1">
    <property type="nucleotide sequence ID" value="NZ_CCYZ01000005.1"/>
</dbReference>
<protein>
    <recommendedName>
        <fullName evidence="2">Plasmid maintenance system killer protein</fullName>
    </recommendedName>
</protein>
<dbReference type="EMBL" id="LT576035">
    <property type="protein sequence ID" value="SBN38884.1"/>
    <property type="molecule type" value="Genomic_DNA"/>
</dbReference>
<organism evidence="1">
    <name type="scientific">Propionibacterium freudenreichii</name>
    <dbReference type="NCBI Taxonomy" id="1744"/>
    <lineage>
        <taxon>Bacteria</taxon>
        <taxon>Bacillati</taxon>
        <taxon>Actinomycetota</taxon>
        <taxon>Actinomycetes</taxon>
        <taxon>Propionibacteriales</taxon>
        <taxon>Propionibacteriaceae</taxon>
        <taxon>Propionibacterium</taxon>
    </lineage>
</organism>
<sequence length="97" mass="11550">MELRYADRELERRCTEQRYMQRKLGAQRAKALRLRLDELRRAEELADLLFFGGKWEELTGDRAGQWSGRLTANWRLIIEPDQTVITIVLVCEIVDYH</sequence>
<accession>A0A2C7AV93</accession>
<dbReference type="InterPro" id="IPR035093">
    <property type="entry name" value="RelE/ParE_toxin_dom_sf"/>
</dbReference>